<proteinExistence type="predicted"/>
<keyword evidence="2" id="KW-1185">Reference proteome</keyword>
<protein>
    <submittedName>
        <fullName evidence="1">Uncharacterized protein</fullName>
    </submittedName>
</protein>
<accession>A0ABR9JI27</accession>
<evidence type="ECO:0000313" key="1">
    <source>
        <dbReference type="EMBL" id="MBE1530188.1"/>
    </source>
</evidence>
<dbReference type="Gene3D" id="2.40.37.10">
    <property type="entry name" value="Lyase, Ornithine Decarboxylase, Chain A, domain 1"/>
    <property type="match status" value="1"/>
</dbReference>
<dbReference type="Proteomes" id="UP000627838">
    <property type="component" value="Unassembled WGS sequence"/>
</dbReference>
<gene>
    <name evidence="1" type="ORF">H4W34_000021</name>
</gene>
<organism evidence="1 2">
    <name type="scientific">Actinomadura algeriensis</name>
    <dbReference type="NCBI Taxonomy" id="1679523"/>
    <lineage>
        <taxon>Bacteria</taxon>
        <taxon>Bacillati</taxon>
        <taxon>Actinomycetota</taxon>
        <taxon>Actinomycetes</taxon>
        <taxon>Streptosporangiales</taxon>
        <taxon>Thermomonosporaceae</taxon>
        <taxon>Actinomadura</taxon>
    </lineage>
</organism>
<evidence type="ECO:0000313" key="2">
    <source>
        <dbReference type="Proteomes" id="UP000627838"/>
    </source>
</evidence>
<dbReference type="InterPro" id="IPR009006">
    <property type="entry name" value="Ala_racemase/Decarboxylase_C"/>
</dbReference>
<sequence>MAVDYSTPDTTFDWKQYGTDVAELAQPGEALRIEPGRSISVYSGWYLTEVLDVKKAGGQWYAVLRGGTMHIRTRPPPWRSKRSLYILQSPILLFFARTARSVRRAPFSRVYHIQGNSSLDPFTFWPLHPKLENVGTILLNIHDEFDWNIKRTRKVRKTPTAQLHLS</sequence>
<comment type="caution">
    <text evidence="1">The sequence shown here is derived from an EMBL/GenBank/DDBJ whole genome shotgun (WGS) entry which is preliminary data.</text>
</comment>
<dbReference type="RefSeq" id="WP_192757238.1">
    <property type="nucleotide sequence ID" value="NZ_JADBDZ010000001.1"/>
</dbReference>
<name>A0ABR9JI27_9ACTN</name>
<dbReference type="SUPFAM" id="SSF50621">
    <property type="entry name" value="Alanine racemase C-terminal domain-like"/>
    <property type="match status" value="1"/>
</dbReference>
<reference evidence="1 2" key="1">
    <citation type="submission" date="2020-10" db="EMBL/GenBank/DDBJ databases">
        <title>Sequencing the genomes of 1000 actinobacteria strains.</title>
        <authorList>
            <person name="Klenk H.-P."/>
        </authorList>
    </citation>
    <scope>NUCLEOTIDE SEQUENCE [LARGE SCALE GENOMIC DNA]</scope>
    <source>
        <strain evidence="1 2">DSM 46744</strain>
    </source>
</reference>
<dbReference type="EMBL" id="JADBDZ010000001">
    <property type="protein sequence ID" value="MBE1530188.1"/>
    <property type="molecule type" value="Genomic_DNA"/>
</dbReference>